<dbReference type="PANTHER" id="PTHR37419">
    <property type="entry name" value="SERINE/THREONINE-PROTEIN KINASE TOXIN HIPA"/>
    <property type="match status" value="1"/>
</dbReference>
<organism evidence="5 6">
    <name type="scientific">Wenzhouxiangella sediminis</name>
    <dbReference type="NCBI Taxonomy" id="1792836"/>
    <lineage>
        <taxon>Bacteria</taxon>
        <taxon>Pseudomonadati</taxon>
        <taxon>Pseudomonadota</taxon>
        <taxon>Gammaproteobacteria</taxon>
        <taxon>Chromatiales</taxon>
        <taxon>Wenzhouxiangellaceae</taxon>
        <taxon>Wenzhouxiangella</taxon>
    </lineage>
</organism>
<dbReference type="Pfam" id="PF07804">
    <property type="entry name" value="HipA_C"/>
    <property type="match status" value="1"/>
</dbReference>
<dbReference type="EMBL" id="QUZK01000028">
    <property type="protein sequence ID" value="RFF30897.1"/>
    <property type="molecule type" value="Genomic_DNA"/>
</dbReference>
<protein>
    <submittedName>
        <fullName evidence="5">Type II toxin-antitoxin system HipA family toxin</fullName>
    </submittedName>
</protein>
<dbReference type="InterPro" id="IPR012893">
    <property type="entry name" value="HipA-like_C"/>
</dbReference>
<dbReference type="GO" id="GO:0004674">
    <property type="term" value="F:protein serine/threonine kinase activity"/>
    <property type="evidence" value="ECO:0007669"/>
    <property type="project" value="TreeGrafter"/>
</dbReference>
<dbReference type="PANTHER" id="PTHR37419:SF8">
    <property type="entry name" value="TOXIN YJJJ"/>
    <property type="match status" value="1"/>
</dbReference>
<comment type="caution">
    <text evidence="5">The sequence shown here is derived from an EMBL/GenBank/DDBJ whole genome shotgun (WGS) entry which is preliminary data.</text>
</comment>
<evidence type="ECO:0000313" key="5">
    <source>
        <dbReference type="EMBL" id="RFF30897.1"/>
    </source>
</evidence>
<keyword evidence="2" id="KW-0808">Transferase</keyword>
<evidence type="ECO:0000256" key="3">
    <source>
        <dbReference type="ARBA" id="ARBA00022777"/>
    </source>
</evidence>
<gene>
    <name evidence="5" type="ORF">DZC52_06355</name>
</gene>
<accession>A0A3E1K9M8</accession>
<proteinExistence type="inferred from homology"/>
<evidence type="ECO:0000256" key="2">
    <source>
        <dbReference type="ARBA" id="ARBA00022679"/>
    </source>
</evidence>
<dbReference type="GO" id="GO:0005829">
    <property type="term" value="C:cytosol"/>
    <property type="evidence" value="ECO:0007669"/>
    <property type="project" value="TreeGrafter"/>
</dbReference>
<dbReference type="OrthoDB" id="9805913at2"/>
<name>A0A3E1K9M8_9GAMM</name>
<dbReference type="RefSeq" id="WP_116650294.1">
    <property type="nucleotide sequence ID" value="NZ_QUZK01000028.1"/>
</dbReference>
<reference evidence="5 6" key="1">
    <citation type="submission" date="2018-08" db="EMBL/GenBank/DDBJ databases">
        <title>Wenzhouxiangella salilacus sp. nov., a novel bacterium isolated from a saline lake in Xinjiang Province, China.</title>
        <authorList>
            <person name="Han S."/>
        </authorList>
    </citation>
    <scope>NUCLEOTIDE SEQUENCE [LARGE SCALE GENOMIC DNA]</scope>
    <source>
        <strain evidence="5 6">XDB06</strain>
    </source>
</reference>
<dbReference type="InterPro" id="IPR052028">
    <property type="entry name" value="HipA_Ser/Thr_kinase"/>
</dbReference>
<sequence>MPNDPIIELHRHGRWIPAARIEPLGDEHARVEYLPDYVFGEDDPWPVSLTMPVRLDTDLGEAPRPRMPAFLYDLVPQGQGRRLLTGLLDLRDHDGLALPLLLHGAFNPIGALRIDQAVAFQADHARRNPPPAGAEAGFSFAELAERHETVVEYLATHSMLASGTTGVQGQAPKFLLAMDEAGRMHPDLALDDARARSHWLVKGARGRHRDDELILQNEAAYLRLAADCGLTVHRPDQIEHHGRWLLLPRFDRQVTEAGVRRLAQESLASLAGLQGLGVPTTLNRLLDALRRYSDDPQVDTLEFLKRDVLNRALRNTDNHARNHAVQRRADGAIGLSPLFDFAPMFRDPELIPRALHWVDGEGRNLRDWPAILAALTVDDGERRFLQESLRAFSETVGQLPERAADAGVDREIIQACQRSIDAQAESLARLN</sequence>
<dbReference type="AlphaFoldDB" id="A0A3E1K9M8"/>
<evidence type="ECO:0000313" key="6">
    <source>
        <dbReference type="Proteomes" id="UP000260351"/>
    </source>
</evidence>
<keyword evidence="6" id="KW-1185">Reference proteome</keyword>
<dbReference type="Proteomes" id="UP000260351">
    <property type="component" value="Unassembled WGS sequence"/>
</dbReference>
<feature type="domain" description="HipA-like C-terminal" evidence="4">
    <location>
        <begin position="167"/>
        <end position="376"/>
    </location>
</feature>
<evidence type="ECO:0000256" key="1">
    <source>
        <dbReference type="ARBA" id="ARBA00010164"/>
    </source>
</evidence>
<keyword evidence="3" id="KW-0418">Kinase</keyword>
<evidence type="ECO:0000259" key="4">
    <source>
        <dbReference type="Pfam" id="PF07804"/>
    </source>
</evidence>
<comment type="similarity">
    <text evidence="1">Belongs to the HipA Ser/Thr kinase family.</text>
</comment>